<organism evidence="7 8">
    <name type="scientific">Clostridium manihotivorum</name>
    <dbReference type="NCBI Taxonomy" id="2320868"/>
    <lineage>
        <taxon>Bacteria</taxon>
        <taxon>Bacillati</taxon>
        <taxon>Bacillota</taxon>
        <taxon>Clostridia</taxon>
        <taxon>Eubacteriales</taxon>
        <taxon>Clostridiaceae</taxon>
        <taxon>Clostridium</taxon>
    </lineage>
</organism>
<feature type="transmembrane region" description="Helical" evidence="6">
    <location>
        <begin position="7"/>
        <end position="26"/>
    </location>
</feature>
<protein>
    <submittedName>
        <fullName evidence="7">CidA/LrgA family protein</fullName>
    </submittedName>
</protein>
<evidence type="ECO:0000313" key="7">
    <source>
        <dbReference type="EMBL" id="QAA33920.1"/>
    </source>
</evidence>
<keyword evidence="8" id="KW-1185">Reference proteome</keyword>
<dbReference type="Proteomes" id="UP000286268">
    <property type="component" value="Chromosome"/>
</dbReference>
<comment type="subcellular location">
    <subcellularLocation>
        <location evidence="1">Cell membrane</location>
        <topology evidence="1">Multi-pass membrane protein</topology>
    </subcellularLocation>
</comment>
<keyword evidence="2" id="KW-1003">Cell membrane</keyword>
<keyword evidence="4 6" id="KW-1133">Transmembrane helix</keyword>
<evidence type="ECO:0000256" key="1">
    <source>
        <dbReference type="ARBA" id="ARBA00004651"/>
    </source>
</evidence>
<dbReference type="InterPro" id="IPR005538">
    <property type="entry name" value="LrgA/CidA"/>
</dbReference>
<dbReference type="AlphaFoldDB" id="A0A410DY25"/>
<proteinExistence type="predicted"/>
<evidence type="ECO:0000313" key="8">
    <source>
        <dbReference type="Proteomes" id="UP000286268"/>
    </source>
</evidence>
<evidence type="ECO:0000256" key="4">
    <source>
        <dbReference type="ARBA" id="ARBA00022989"/>
    </source>
</evidence>
<evidence type="ECO:0000256" key="6">
    <source>
        <dbReference type="SAM" id="Phobius"/>
    </source>
</evidence>
<feature type="transmembrane region" description="Helical" evidence="6">
    <location>
        <begin position="58"/>
        <end position="78"/>
    </location>
</feature>
<feature type="transmembrane region" description="Helical" evidence="6">
    <location>
        <begin position="84"/>
        <end position="107"/>
    </location>
</feature>
<dbReference type="EMBL" id="CP025746">
    <property type="protein sequence ID" value="QAA33920.1"/>
    <property type="molecule type" value="Genomic_DNA"/>
</dbReference>
<accession>A0A410DY25</accession>
<dbReference type="RefSeq" id="WP_128214640.1">
    <property type="nucleotide sequence ID" value="NZ_CP025746.1"/>
</dbReference>
<evidence type="ECO:0000256" key="3">
    <source>
        <dbReference type="ARBA" id="ARBA00022692"/>
    </source>
</evidence>
<name>A0A410DY25_9CLOT</name>
<dbReference type="OrthoDB" id="3176438at2"/>
<gene>
    <name evidence="7" type="ORF">C1I91_21055</name>
</gene>
<keyword evidence="3 6" id="KW-0812">Transmembrane</keyword>
<dbReference type="KEGG" id="cmah:C1I91_21055"/>
<reference evidence="7 8" key="1">
    <citation type="submission" date="2018-01" db="EMBL/GenBank/DDBJ databases">
        <title>Genome Sequencing and Assembly of Anaerobacter polyendosporus strain CT4.</title>
        <authorList>
            <person name="Tachaapaikoon C."/>
            <person name="Sutheeworapong S."/>
            <person name="Jenjaroenpun P."/>
            <person name="Wongsurawat T."/>
            <person name="Nookeaw I."/>
            <person name="Cheawchanlertfa P."/>
            <person name="Kosugi A."/>
            <person name="Cheevadhanarak S."/>
            <person name="Ratanakhanokchai K."/>
        </authorList>
    </citation>
    <scope>NUCLEOTIDE SEQUENCE [LARGE SCALE GENOMIC DNA]</scope>
    <source>
        <strain evidence="7 8">CT4</strain>
    </source>
</reference>
<dbReference type="GO" id="GO:0005886">
    <property type="term" value="C:plasma membrane"/>
    <property type="evidence" value="ECO:0007669"/>
    <property type="project" value="UniProtKB-SubCell"/>
</dbReference>
<sequence>MKLFRELLLILVIFFIGEFISKTLSLPIPGNIVGMILLLVLLLTKVIKLSYVETVANFFLDHLSFFFIPAGVGLLTSMDVLRSAWGRILLVCIISTIIMIAVTGFVIQLMTKLMKTN</sequence>
<dbReference type="Pfam" id="PF03788">
    <property type="entry name" value="LrgA"/>
    <property type="match status" value="1"/>
</dbReference>
<evidence type="ECO:0000256" key="2">
    <source>
        <dbReference type="ARBA" id="ARBA00022475"/>
    </source>
</evidence>
<feature type="transmembrane region" description="Helical" evidence="6">
    <location>
        <begin position="32"/>
        <end position="51"/>
    </location>
</feature>
<dbReference type="PANTHER" id="PTHR33931">
    <property type="entry name" value="HOLIN-LIKE PROTEIN CIDA-RELATED"/>
    <property type="match status" value="1"/>
</dbReference>
<dbReference type="PANTHER" id="PTHR33931:SF2">
    <property type="entry name" value="HOLIN-LIKE PROTEIN CIDA"/>
    <property type="match status" value="1"/>
</dbReference>
<evidence type="ECO:0000256" key="5">
    <source>
        <dbReference type="ARBA" id="ARBA00023136"/>
    </source>
</evidence>
<keyword evidence="5 6" id="KW-0472">Membrane</keyword>